<comment type="caution">
    <text evidence="2">The sequence shown here is derived from an EMBL/GenBank/DDBJ whole genome shotgun (WGS) entry which is preliminary data.</text>
</comment>
<accession>K1X5B4</accession>
<gene>
    <name evidence="2" type="ORF">ACD_80C00077G0005</name>
</gene>
<name>K1X5B4_9BACT</name>
<dbReference type="AlphaFoldDB" id="K1X5B4"/>
<protein>
    <submittedName>
        <fullName evidence="2">Uncharacterized protein</fullName>
    </submittedName>
</protein>
<reference evidence="2" key="1">
    <citation type="journal article" date="2012" name="Science">
        <title>Fermentation, hydrogen, and sulfur metabolism in multiple uncultivated bacterial phyla.</title>
        <authorList>
            <person name="Wrighton K.C."/>
            <person name="Thomas B.C."/>
            <person name="Sharon I."/>
            <person name="Miller C.S."/>
            <person name="Castelle C.J."/>
            <person name="VerBerkmoes N.C."/>
            <person name="Wilkins M.J."/>
            <person name="Hettich R.L."/>
            <person name="Lipton M.S."/>
            <person name="Williams K.H."/>
            <person name="Long P.E."/>
            <person name="Banfield J.F."/>
        </authorList>
    </citation>
    <scope>NUCLEOTIDE SEQUENCE [LARGE SCALE GENOMIC DNA]</scope>
</reference>
<evidence type="ECO:0000256" key="1">
    <source>
        <dbReference type="SAM" id="MobiDB-lite"/>
    </source>
</evidence>
<dbReference type="EMBL" id="AMFJ01036084">
    <property type="protein sequence ID" value="EKD25380.1"/>
    <property type="molecule type" value="Genomic_DNA"/>
</dbReference>
<evidence type="ECO:0000313" key="2">
    <source>
        <dbReference type="EMBL" id="EKD25380.1"/>
    </source>
</evidence>
<feature type="region of interest" description="Disordered" evidence="1">
    <location>
        <begin position="1"/>
        <end position="28"/>
    </location>
</feature>
<sequence>MARTNKQGIAKKKSQQARAATRARGNKRFEYPKRKLTMEEAKELGVVGVVKNPKGHDYSRFLRGRKICRETRLRTDPDGYRFIKTPSGGSEVVDAPQSGWTRGKLRKMMSVKR</sequence>
<proteinExistence type="predicted"/>
<organism evidence="2">
    <name type="scientific">uncultured bacterium</name>
    <name type="common">gcode 4</name>
    <dbReference type="NCBI Taxonomy" id="1234023"/>
    <lineage>
        <taxon>Bacteria</taxon>
        <taxon>environmental samples</taxon>
    </lineage>
</organism>